<dbReference type="Pfam" id="PF00126">
    <property type="entry name" value="HTH_1"/>
    <property type="match status" value="1"/>
</dbReference>
<keyword evidence="4" id="KW-0010">Activator</keyword>
<evidence type="ECO:0000256" key="3">
    <source>
        <dbReference type="ARBA" id="ARBA00023125"/>
    </source>
</evidence>
<gene>
    <name evidence="8" type="ORF">EV193_102323</name>
</gene>
<dbReference type="Gene3D" id="3.40.190.290">
    <property type="match status" value="1"/>
</dbReference>
<evidence type="ECO:0000256" key="4">
    <source>
        <dbReference type="ARBA" id="ARBA00023159"/>
    </source>
</evidence>
<keyword evidence="2" id="KW-0805">Transcription regulation</keyword>
<dbReference type="GO" id="GO:0003677">
    <property type="term" value="F:DNA binding"/>
    <property type="evidence" value="ECO:0007669"/>
    <property type="project" value="UniProtKB-KW"/>
</dbReference>
<dbReference type="InterPro" id="IPR036388">
    <property type="entry name" value="WH-like_DNA-bd_sf"/>
</dbReference>
<dbReference type="InterPro" id="IPR036390">
    <property type="entry name" value="WH_DNA-bd_sf"/>
</dbReference>
<proteinExistence type="inferred from homology"/>
<keyword evidence="5" id="KW-0804">Transcription</keyword>
<comment type="similarity">
    <text evidence="1">Belongs to the LysR transcriptional regulatory family.</text>
</comment>
<dbReference type="PANTHER" id="PTHR30579:SF2">
    <property type="entry name" value="HTH-TYPE TRANSCRIPTIONAL REGULATOR ARGP"/>
    <property type="match status" value="1"/>
</dbReference>
<accession>A0A4Q7L2H7</accession>
<evidence type="ECO:0000259" key="7">
    <source>
        <dbReference type="PROSITE" id="PS50931"/>
    </source>
</evidence>
<dbReference type="InterPro" id="IPR000847">
    <property type="entry name" value="LysR_HTH_N"/>
</dbReference>
<dbReference type="InterPro" id="IPR050176">
    <property type="entry name" value="LTTR"/>
</dbReference>
<dbReference type="PROSITE" id="PS50931">
    <property type="entry name" value="HTH_LYSR"/>
    <property type="match status" value="1"/>
</dbReference>
<reference evidence="8 9" key="1">
    <citation type="submission" date="2019-02" db="EMBL/GenBank/DDBJ databases">
        <title>Genomic Encyclopedia of Type Strains, Phase IV (KMG-IV): sequencing the most valuable type-strain genomes for metagenomic binning, comparative biology and taxonomic classification.</title>
        <authorList>
            <person name="Goeker M."/>
        </authorList>
    </citation>
    <scope>NUCLEOTIDE SEQUENCE [LARGE SCALE GENOMIC DNA]</scope>
    <source>
        <strain evidence="8 9">DSM 101727</strain>
    </source>
</reference>
<feature type="region of interest" description="Disordered" evidence="6">
    <location>
        <begin position="287"/>
        <end position="310"/>
    </location>
</feature>
<dbReference type="NCBIfam" id="TIGR03298">
    <property type="entry name" value="argP"/>
    <property type="match status" value="1"/>
</dbReference>
<dbReference type="Gene3D" id="1.10.10.10">
    <property type="entry name" value="Winged helix-like DNA-binding domain superfamily/Winged helix DNA-binding domain"/>
    <property type="match status" value="1"/>
</dbReference>
<dbReference type="SUPFAM" id="SSF46785">
    <property type="entry name" value="Winged helix' DNA-binding domain"/>
    <property type="match status" value="1"/>
</dbReference>
<dbReference type="EMBL" id="SGWQ01000002">
    <property type="protein sequence ID" value="RZS43344.1"/>
    <property type="molecule type" value="Genomic_DNA"/>
</dbReference>
<comment type="caution">
    <text evidence="8">The sequence shown here is derived from an EMBL/GenBank/DDBJ whole genome shotgun (WGS) entry which is preliminary data.</text>
</comment>
<sequence>MMIDLPPESVRTLVAVVDEGTLDAAARALHVTPSAVSQRIKLLEQRAGRVLLVRAKPVRLTESGEVVVAFGRQLVMLERDLRASLALSDDPVPVPIAVNADSLATWFRRVIRDLAGDDLVALRVRREDQDHTTELLRQGLVVAAVTSSATPVQGCLVRGLGGIRYHAAATKAFHTRWLAGRPLATALAEAPVVVFDERDDLQDRFCREVTGQAPLGVRHHVPDGQAYTEAVSAGLGWGVLMDEQFAMAGPLVRLAGNHSFRVPLYWQQWKLDSPSLRRVADAVSAAAAGLDDHQPDARRRAANSSASAGS</sequence>
<evidence type="ECO:0000256" key="5">
    <source>
        <dbReference type="ARBA" id="ARBA00023163"/>
    </source>
</evidence>
<dbReference type="InterPro" id="IPR017685">
    <property type="entry name" value="ArgP"/>
</dbReference>
<dbReference type="SUPFAM" id="SSF53850">
    <property type="entry name" value="Periplasmic binding protein-like II"/>
    <property type="match status" value="1"/>
</dbReference>
<evidence type="ECO:0000256" key="1">
    <source>
        <dbReference type="ARBA" id="ARBA00009437"/>
    </source>
</evidence>
<organism evidence="8 9">
    <name type="scientific">Herbihabitans rhizosphaerae</name>
    <dbReference type="NCBI Taxonomy" id="1872711"/>
    <lineage>
        <taxon>Bacteria</taxon>
        <taxon>Bacillati</taxon>
        <taxon>Actinomycetota</taxon>
        <taxon>Actinomycetes</taxon>
        <taxon>Pseudonocardiales</taxon>
        <taxon>Pseudonocardiaceae</taxon>
        <taxon>Herbihabitans</taxon>
    </lineage>
</organism>
<evidence type="ECO:0000256" key="2">
    <source>
        <dbReference type="ARBA" id="ARBA00023015"/>
    </source>
</evidence>
<keyword evidence="9" id="KW-1185">Reference proteome</keyword>
<dbReference type="Proteomes" id="UP000294257">
    <property type="component" value="Unassembled WGS sequence"/>
</dbReference>
<dbReference type="RefSeq" id="WP_130343204.1">
    <property type="nucleotide sequence ID" value="NZ_SGWQ01000002.1"/>
</dbReference>
<feature type="compositionally biased region" description="Basic and acidic residues" evidence="6">
    <location>
        <begin position="290"/>
        <end position="299"/>
    </location>
</feature>
<dbReference type="GO" id="GO:0003700">
    <property type="term" value="F:DNA-binding transcription factor activity"/>
    <property type="evidence" value="ECO:0007669"/>
    <property type="project" value="InterPro"/>
</dbReference>
<dbReference type="OrthoDB" id="3252676at2"/>
<evidence type="ECO:0000313" key="9">
    <source>
        <dbReference type="Proteomes" id="UP000294257"/>
    </source>
</evidence>
<feature type="domain" description="HTH lysR-type" evidence="7">
    <location>
        <begin position="5"/>
        <end position="61"/>
    </location>
</feature>
<dbReference type="PANTHER" id="PTHR30579">
    <property type="entry name" value="TRANSCRIPTIONAL REGULATOR"/>
    <property type="match status" value="1"/>
</dbReference>
<evidence type="ECO:0000256" key="6">
    <source>
        <dbReference type="SAM" id="MobiDB-lite"/>
    </source>
</evidence>
<protein>
    <submittedName>
        <fullName evidence="8">LysR family transcriptional regulator</fullName>
    </submittedName>
</protein>
<name>A0A4Q7L2H7_9PSEU</name>
<keyword evidence="3" id="KW-0238">DNA-binding</keyword>
<dbReference type="NCBIfam" id="NF002964">
    <property type="entry name" value="PRK03635.1"/>
    <property type="match status" value="1"/>
</dbReference>
<evidence type="ECO:0000313" key="8">
    <source>
        <dbReference type="EMBL" id="RZS43344.1"/>
    </source>
</evidence>
<dbReference type="AlphaFoldDB" id="A0A4Q7L2H7"/>